<dbReference type="SMART" id="SM00192">
    <property type="entry name" value="LDLa"/>
    <property type="match status" value="3"/>
</dbReference>
<keyword evidence="8" id="KW-0325">Glycoprotein</keyword>
<keyword evidence="6 9" id="KW-1015">Disulfide bond</keyword>
<dbReference type="InterPro" id="IPR051221">
    <property type="entry name" value="LDLR-related"/>
</dbReference>
<keyword evidence="3" id="KW-0677">Repeat</keyword>
<evidence type="ECO:0000256" key="9">
    <source>
        <dbReference type="PROSITE-ProRule" id="PRU00124"/>
    </source>
</evidence>
<dbReference type="EMBL" id="CP111013">
    <property type="protein sequence ID" value="WAQ96136.1"/>
    <property type="molecule type" value="Genomic_DNA"/>
</dbReference>
<feature type="disulfide bond" evidence="9">
    <location>
        <begin position="48"/>
        <end position="63"/>
    </location>
</feature>
<accession>A0ABY7DEP5</accession>
<reference evidence="10" key="1">
    <citation type="submission" date="2022-11" db="EMBL/GenBank/DDBJ databases">
        <title>Centuries of genome instability and evolution in soft-shell clam transmissible cancer (bioRxiv).</title>
        <authorList>
            <person name="Hart S.F.M."/>
            <person name="Yonemitsu M.A."/>
            <person name="Giersch R.M."/>
            <person name="Beal B.F."/>
            <person name="Arriagada G."/>
            <person name="Davis B.W."/>
            <person name="Ostrander E.A."/>
            <person name="Goff S.P."/>
            <person name="Metzger M.J."/>
        </authorList>
    </citation>
    <scope>NUCLEOTIDE SEQUENCE</scope>
    <source>
        <strain evidence="10">MELC-2E11</strain>
        <tissue evidence="10">Siphon/mantle</tissue>
    </source>
</reference>
<dbReference type="InterPro" id="IPR023415">
    <property type="entry name" value="LDLR_class-A_CS"/>
</dbReference>
<evidence type="ECO:0000256" key="6">
    <source>
        <dbReference type="ARBA" id="ARBA00023157"/>
    </source>
</evidence>
<proteinExistence type="predicted"/>
<evidence type="ECO:0000256" key="8">
    <source>
        <dbReference type="ARBA" id="ARBA00023180"/>
    </source>
</evidence>
<evidence type="ECO:0000256" key="4">
    <source>
        <dbReference type="ARBA" id="ARBA00022989"/>
    </source>
</evidence>
<evidence type="ECO:0000256" key="7">
    <source>
        <dbReference type="ARBA" id="ARBA00023170"/>
    </source>
</evidence>
<protein>
    <submittedName>
        <fullName evidence="10">MALR1-like protein</fullName>
    </submittedName>
</protein>
<comment type="caution">
    <text evidence="9">Lacks conserved residue(s) required for the propagation of feature annotation.</text>
</comment>
<evidence type="ECO:0000256" key="3">
    <source>
        <dbReference type="ARBA" id="ARBA00022737"/>
    </source>
</evidence>
<keyword evidence="7" id="KW-0675">Receptor</keyword>
<dbReference type="PANTHER" id="PTHR22722:SF5">
    <property type="entry name" value="LOW-DENSITY LIPOPROTEIN RECEPTOR-RELATED PROTEIN 1B"/>
    <property type="match status" value="1"/>
</dbReference>
<organism evidence="10 11">
    <name type="scientific">Mya arenaria</name>
    <name type="common">Soft-shell clam</name>
    <dbReference type="NCBI Taxonomy" id="6604"/>
    <lineage>
        <taxon>Eukaryota</taxon>
        <taxon>Metazoa</taxon>
        <taxon>Spiralia</taxon>
        <taxon>Lophotrochozoa</taxon>
        <taxon>Mollusca</taxon>
        <taxon>Bivalvia</taxon>
        <taxon>Autobranchia</taxon>
        <taxon>Heteroconchia</taxon>
        <taxon>Euheterodonta</taxon>
        <taxon>Imparidentia</taxon>
        <taxon>Neoheterodontei</taxon>
        <taxon>Myida</taxon>
        <taxon>Myoidea</taxon>
        <taxon>Myidae</taxon>
        <taxon>Mya</taxon>
    </lineage>
</organism>
<dbReference type="PROSITE" id="PS01209">
    <property type="entry name" value="LDLRA_1"/>
    <property type="match status" value="1"/>
</dbReference>
<sequence length="153" mass="16764">MMMMTRVFSDGFGDGCRFGDSEVAACVGQFFCKYSHDQPECLNKHEVCDGMMDCSNGADERNCPAECQCGERQYLCMGKEKCINIKQICDGDEDCPMDEDETCRAGCRCNKGQYLCGAAKGAADVCIGLDQFCDSNDDCPNGDDEELKCISVP</sequence>
<dbReference type="InterPro" id="IPR002172">
    <property type="entry name" value="LDrepeatLR_classA_rpt"/>
</dbReference>
<evidence type="ECO:0000313" key="11">
    <source>
        <dbReference type="Proteomes" id="UP001164746"/>
    </source>
</evidence>
<dbReference type="PROSITE" id="PS50068">
    <property type="entry name" value="LDLRA_2"/>
    <property type="match status" value="3"/>
</dbReference>
<evidence type="ECO:0000256" key="1">
    <source>
        <dbReference type="ARBA" id="ARBA00004167"/>
    </source>
</evidence>
<keyword evidence="4" id="KW-1133">Transmembrane helix</keyword>
<dbReference type="PRINTS" id="PR00261">
    <property type="entry name" value="LDLRECEPTOR"/>
</dbReference>
<name>A0ABY7DEP5_MYAAR</name>
<evidence type="ECO:0000256" key="5">
    <source>
        <dbReference type="ARBA" id="ARBA00023136"/>
    </source>
</evidence>
<evidence type="ECO:0000313" key="10">
    <source>
        <dbReference type="EMBL" id="WAQ96136.1"/>
    </source>
</evidence>
<dbReference type="SUPFAM" id="SSF57424">
    <property type="entry name" value="LDL receptor-like module"/>
    <property type="match status" value="3"/>
</dbReference>
<evidence type="ECO:0000256" key="2">
    <source>
        <dbReference type="ARBA" id="ARBA00022692"/>
    </source>
</evidence>
<dbReference type="PANTHER" id="PTHR22722">
    <property type="entry name" value="LOW-DENSITY LIPOPROTEIN RECEPTOR-RELATED PROTEIN 2-RELATED"/>
    <property type="match status" value="1"/>
</dbReference>
<dbReference type="Proteomes" id="UP001164746">
    <property type="component" value="Chromosome 2"/>
</dbReference>
<keyword evidence="11" id="KW-1185">Reference proteome</keyword>
<dbReference type="Gene3D" id="4.10.400.10">
    <property type="entry name" value="Low-density Lipoprotein Receptor"/>
    <property type="match status" value="3"/>
</dbReference>
<gene>
    <name evidence="10" type="ORF">MAR_028826</name>
</gene>
<dbReference type="InterPro" id="IPR036055">
    <property type="entry name" value="LDL_receptor-like_sf"/>
</dbReference>
<keyword evidence="5" id="KW-0472">Membrane</keyword>
<keyword evidence="2" id="KW-0812">Transmembrane</keyword>
<comment type="subcellular location">
    <subcellularLocation>
        <location evidence="1">Membrane</location>
        <topology evidence="1">Single-pass membrane protein</topology>
    </subcellularLocation>
</comment>